<dbReference type="Proteomes" id="UP000502753">
    <property type="component" value="Segment"/>
</dbReference>
<organism evidence="1 2">
    <name type="scientific">Cronobacter phage JC01</name>
    <dbReference type="NCBI Taxonomy" id="2729575"/>
    <lineage>
        <taxon>Viruses</taxon>
        <taxon>Duplodnaviria</taxon>
        <taxon>Heunggongvirae</taxon>
        <taxon>Uroviricota</taxon>
        <taxon>Caudoviricetes</taxon>
        <taxon>Casjensviridae</taxon>
        <taxon>Jacunavirus</taxon>
        <taxon>Jacunavirus JC01</taxon>
    </lineage>
</organism>
<proteinExistence type="predicted"/>
<dbReference type="GeneID" id="62681181"/>
<name>A0A6M3YLQ3_9CAUD</name>
<evidence type="ECO:0000313" key="2">
    <source>
        <dbReference type="Proteomes" id="UP000502753"/>
    </source>
</evidence>
<evidence type="ECO:0000313" key="1">
    <source>
        <dbReference type="EMBL" id="QJI52289.1"/>
    </source>
</evidence>
<dbReference type="KEGG" id="vg:62681181"/>
<reference evidence="1 2" key="1">
    <citation type="submission" date="2020-04" db="EMBL/GenBank/DDBJ databases">
        <title>Characterization and complete genome analysis of a novel phage JC01 infecting Cronobacter sakazakii.</title>
        <authorList>
            <person name="Jiang J."/>
            <person name="Zhao C."/>
            <person name="Tie D."/>
            <person name="Li Z."/>
        </authorList>
    </citation>
    <scope>NUCLEOTIDE SEQUENCE [LARGE SCALE GENOMIC DNA]</scope>
</reference>
<dbReference type="EMBL" id="MT330372">
    <property type="protein sequence ID" value="QJI52289.1"/>
    <property type="molecule type" value="Genomic_DNA"/>
</dbReference>
<keyword evidence="2" id="KW-1185">Reference proteome</keyword>
<accession>A0A6M3YLQ3</accession>
<sequence length="103" mass="11461">MIVKANTSTGRALLVKEATARVAALNLANEFKAQLPVGTQFILNDYPRRDAAFRAVVVSHSPELGEVVARSLKHKNTRRIPHKVFIRAIREYGLEIISKGEQP</sequence>
<dbReference type="RefSeq" id="YP_009998590.1">
    <property type="nucleotide sequence ID" value="NC_052989.1"/>
</dbReference>
<protein>
    <submittedName>
        <fullName evidence="1">Uncharacterized protein</fullName>
    </submittedName>
</protein>